<comment type="caution">
    <text evidence="1">The sequence shown here is derived from an EMBL/GenBank/DDBJ whole genome shotgun (WGS) entry which is preliminary data.</text>
</comment>
<gene>
    <name evidence="1" type="ORF">GWI33_000599</name>
</gene>
<dbReference type="EMBL" id="JAACXV010018213">
    <property type="protein sequence ID" value="KAF7264132.1"/>
    <property type="molecule type" value="Genomic_DNA"/>
</dbReference>
<accession>A0A834HZ90</accession>
<dbReference type="AlphaFoldDB" id="A0A834HZ90"/>
<keyword evidence="2" id="KW-1185">Reference proteome</keyword>
<dbReference type="Proteomes" id="UP000625711">
    <property type="component" value="Unassembled WGS sequence"/>
</dbReference>
<reference evidence="1" key="1">
    <citation type="submission" date="2020-08" db="EMBL/GenBank/DDBJ databases">
        <title>Genome sequencing and assembly of the red palm weevil Rhynchophorus ferrugineus.</title>
        <authorList>
            <person name="Dias G.B."/>
            <person name="Bergman C.M."/>
            <person name="Manee M."/>
        </authorList>
    </citation>
    <scope>NUCLEOTIDE SEQUENCE</scope>
    <source>
        <strain evidence="1">AA-2017</strain>
        <tissue evidence="1">Whole larva</tissue>
    </source>
</reference>
<proteinExistence type="predicted"/>
<evidence type="ECO:0000313" key="1">
    <source>
        <dbReference type="EMBL" id="KAF7264132.1"/>
    </source>
</evidence>
<name>A0A834HZ90_RHYFE</name>
<organism evidence="1 2">
    <name type="scientific">Rhynchophorus ferrugineus</name>
    <name type="common">Red palm weevil</name>
    <name type="synonym">Curculio ferrugineus</name>
    <dbReference type="NCBI Taxonomy" id="354439"/>
    <lineage>
        <taxon>Eukaryota</taxon>
        <taxon>Metazoa</taxon>
        <taxon>Ecdysozoa</taxon>
        <taxon>Arthropoda</taxon>
        <taxon>Hexapoda</taxon>
        <taxon>Insecta</taxon>
        <taxon>Pterygota</taxon>
        <taxon>Neoptera</taxon>
        <taxon>Endopterygota</taxon>
        <taxon>Coleoptera</taxon>
        <taxon>Polyphaga</taxon>
        <taxon>Cucujiformia</taxon>
        <taxon>Curculionidae</taxon>
        <taxon>Dryophthorinae</taxon>
        <taxon>Rhynchophorus</taxon>
    </lineage>
</organism>
<protein>
    <submittedName>
        <fullName evidence="1">Uncharacterized protein</fullName>
    </submittedName>
</protein>
<evidence type="ECO:0000313" key="2">
    <source>
        <dbReference type="Proteomes" id="UP000625711"/>
    </source>
</evidence>
<sequence>MTVTANCQNSWQLMDLNYEKGIRITDGEQVKKCFPQFTLHQGKTNIAASKLRICFLIHQIWLYQKISALGLLCLS</sequence>